<dbReference type="GO" id="GO:0016020">
    <property type="term" value="C:membrane"/>
    <property type="evidence" value="ECO:0007669"/>
    <property type="project" value="UniProtKB-SubCell"/>
</dbReference>
<evidence type="ECO:0000256" key="4">
    <source>
        <dbReference type="ARBA" id="ARBA00023136"/>
    </source>
</evidence>
<dbReference type="OrthoDB" id="2504919at2759"/>
<dbReference type="OMA" id="NRGVQLC"/>
<comment type="subcellular location">
    <subcellularLocation>
        <location evidence="1">Membrane</location>
        <topology evidence="1">Multi-pass membrane protein</topology>
    </subcellularLocation>
</comment>
<dbReference type="KEGG" id="pic:PICST_26156"/>
<dbReference type="AlphaFoldDB" id="A3LT14"/>
<accession>A3LT14</accession>
<evidence type="ECO:0000256" key="1">
    <source>
        <dbReference type="ARBA" id="ARBA00004141"/>
    </source>
</evidence>
<feature type="transmembrane region" description="Helical" evidence="5">
    <location>
        <begin position="111"/>
        <end position="129"/>
    </location>
</feature>
<sequence>IVLGCSVAVISSGIQSLGITLQRKSHLLHITINKSTRRSAPQHLHHRHQRYKRNMWLFGFMLFIVANILGSLIQITTLPLIILSPLQSIGLIFNSILSCLMLPGEVFTRKLAVGTVVIAVGAFSIAYNGNVPPLVDSDPPKDIAQRFDDVMAHLLLPAFMSWFIFTFVMVAILLGINWLYLTKKINQPNSINHTPIIPIVLGPNKYQFIKGINYGIISGTLTAHTFLFAKSIIDVIFESILQNTSSSFPLSNLTPYILLLTMLAIIGCQLTAFNLGLKQISTSILYPLCFLVYNLVNLVNDLNFNSLLIDHRMSIAQFAWIVVGLIAVLCGVVIISWDSAFGTAPPTELETINIEDEDLLYMKFPYTTASKVSTIPDEVLSYEQSQLLRSMDI</sequence>
<dbReference type="PANTHER" id="PTHR12570">
    <property type="match status" value="1"/>
</dbReference>
<dbReference type="HOGENOM" id="CLU_044091_0_0_1"/>
<proteinExistence type="predicted"/>
<protein>
    <submittedName>
        <fullName evidence="6">Uncharacterized protein</fullName>
    </submittedName>
</protein>
<evidence type="ECO:0000313" key="6">
    <source>
        <dbReference type="EMBL" id="ABN66331.2"/>
    </source>
</evidence>
<feature type="transmembrane region" description="Helical" evidence="5">
    <location>
        <begin position="253"/>
        <end position="273"/>
    </location>
</feature>
<name>A3LT14_PICST</name>
<dbReference type="Proteomes" id="UP000002258">
    <property type="component" value="Chromosome 4"/>
</dbReference>
<gene>
    <name evidence="6" type="ORF">PICST_26156</name>
</gene>
<keyword evidence="4 5" id="KW-0472">Membrane</keyword>
<dbReference type="PANTHER" id="PTHR12570:SF86">
    <property type="entry name" value="ADR321CP"/>
    <property type="match status" value="1"/>
</dbReference>
<feature type="transmembrane region" description="Helical" evidence="5">
    <location>
        <begin position="159"/>
        <end position="181"/>
    </location>
</feature>
<evidence type="ECO:0000256" key="5">
    <source>
        <dbReference type="SAM" id="Phobius"/>
    </source>
</evidence>
<evidence type="ECO:0000313" key="7">
    <source>
        <dbReference type="Proteomes" id="UP000002258"/>
    </source>
</evidence>
<dbReference type="GeneID" id="4838590"/>
<feature type="transmembrane region" description="Helical" evidence="5">
    <location>
        <begin position="212"/>
        <end position="233"/>
    </location>
</feature>
<feature type="transmembrane region" description="Helical" evidence="5">
    <location>
        <begin position="280"/>
        <end position="298"/>
    </location>
</feature>
<feature type="non-terminal residue" evidence="6">
    <location>
        <position position="1"/>
    </location>
</feature>
<feature type="non-terminal residue" evidence="6">
    <location>
        <position position="393"/>
    </location>
</feature>
<feature type="transmembrane region" description="Helical" evidence="5">
    <location>
        <begin position="318"/>
        <end position="337"/>
    </location>
</feature>
<dbReference type="eggNOG" id="KOG2922">
    <property type="taxonomic scope" value="Eukaryota"/>
</dbReference>
<keyword evidence="2 5" id="KW-0812">Transmembrane</keyword>
<organism evidence="6 7">
    <name type="scientific">Scheffersomyces stipitis (strain ATCC 58785 / CBS 6054 / NBRC 10063 / NRRL Y-11545)</name>
    <name type="common">Yeast</name>
    <name type="synonym">Pichia stipitis</name>
    <dbReference type="NCBI Taxonomy" id="322104"/>
    <lineage>
        <taxon>Eukaryota</taxon>
        <taxon>Fungi</taxon>
        <taxon>Dikarya</taxon>
        <taxon>Ascomycota</taxon>
        <taxon>Saccharomycotina</taxon>
        <taxon>Pichiomycetes</taxon>
        <taxon>Debaryomycetaceae</taxon>
        <taxon>Scheffersomyces</taxon>
    </lineage>
</organism>
<keyword evidence="3 5" id="KW-1133">Transmembrane helix</keyword>
<dbReference type="InParanoid" id="A3LT14"/>
<feature type="transmembrane region" description="Helical" evidence="5">
    <location>
        <begin position="81"/>
        <end position="102"/>
    </location>
</feature>
<reference evidence="6 7" key="1">
    <citation type="journal article" date="2007" name="Nat. Biotechnol.">
        <title>Genome sequence of the lignocellulose-bioconverting and xylose-fermenting yeast Pichia stipitis.</title>
        <authorList>
            <person name="Jeffries T.W."/>
            <person name="Grigoriev I.V."/>
            <person name="Grimwood J."/>
            <person name="Laplaza J.M."/>
            <person name="Aerts A."/>
            <person name="Salamov A."/>
            <person name="Schmutz J."/>
            <person name="Lindquist E."/>
            <person name="Dehal P."/>
            <person name="Shapiro H."/>
            <person name="Jin Y.S."/>
            <person name="Passoth V."/>
            <person name="Richardson P.M."/>
        </authorList>
    </citation>
    <scope>NUCLEOTIDE SEQUENCE [LARGE SCALE GENOMIC DNA]</scope>
    <source>
        <strain evidence="7">ATCC 58785 / CBS 6054 / NBRC 10063 / NRRL Y-11545</strain>
    </source>
</reference>
<keyword evidence="7" id="KW-1185">Reference proteome</keyword>
<dbReference type="EMBL" id="CP000498">
    <property type="protein sequence ID" value="ABN66331.2"/>
    <property type="molecule type" value="Genomic_DNA"/>
</dbReference>
<evidence type="ECO:0000256" key="2">
    <source>
        <dbReference type="ARBA" id="ARBA00022692"/>
    </source>
</evidence>
<dbReference type="InterPro" id="IPR008521">
    <property type="entry name" value="Mg_trans_NIPA"/>
</dbReference>
<dbReference type="GO" id="GO:0015095">
    <property type="term" value="F:magnesium ion transmembrane transporter activity"/>
    <property type="evidence" value="ECO:0007669"/>
    <property type="project" value="InterPro"/>
</dbReference>
<feature type="transmembrane region" description="Helical" evidence="5">
    <location>
        <begin position="55"/>
        <end position="75"/>
    </location>
</feature>
<dbReference type="RefSeq" id="XP_001384360.2">
    <property type="nucleotide sequence ID" value="XM_001384323.1"/>
</dbReference>
<evidence type="ECO:0000256" key="3">
    <source>
        <dbReference type="ARBA" id="ARBA00022989"/>
    </source>
</evidence>